<name>A0A512N3D6_9HYPH</name>
<accession>A0A512N3D6</accession>
<dbReference type="OrthoDB" id="9801818at2"/>
<keyword evidence="10" id="KW-1185">Reference proteome</keyword>
<evidence type="ECO:0000256" key="1">
    <source>
        <dbReference type="ARBA" id="ARBA00004651"/>
    </source>
</evidence>
<evidence type="ECO:0000313" key="9">
    <source>
        <dbReference type="EMBL" id="GEP53509.1"/>
    </source>
</evidence>
<comment type="similarity">
    <text evidence="7">Belongs to the binding-protein-dependent transport system permease family.</text>
</comment>
<feature type="transmembrane region" description="Helical" evidence="7">
    <location>
        <begin position="223"/>
        <end position="248"/>
    </location>
</feature>
<evidence type="ECO:0000259" key="8">
    <source>
        <dbReference type="PROSITE" id="PS50928"/>
    </source>
</evidence>
<dbReference type="GO" id="GO:0055085">
    <property type="term" value="P:transmembrane transport"/>
    <property type="evidence" value="ECO:0007669"/>
    <property type="project" value="InterPro"/>
</dbReference>
<gene>
    <name evidence="9" type="ORF">RSO01_06750</name>
</gene>
<dbReference type="Pfam" id="PF00528">
    <property type="entry name" value="BPD_transp_1"/>
    <property type="match status" value="1"/>
</dbReference>
<keyword evidence="5 7" id="KW-1133">Transmembrane helix</keyword>
<evidence type="ECO:0000256" key="3">
    <source>
        <dbReference type="ARBA" id="ARBA00022475"/>
    </source>
</evidence>
<evidence type="ECO:0000256" key="2">
    <source>
        <dbReference type="ARBA" id="ARBA00022448"/>
    </source>
</evidence>
<evidence type="ECO:0000256" key="7">
    <source>
        <dbReference type="RuleBase" id="RU363032"/>
    </source>
</evidence>
<feature type="transmembrane region" description="Helical" evidence="7">
    <location>
        <begin position="269"/>
        <end position="287"/>
    </location>
</feature>
<dbReference type="InterPro" id="IPR035906">
    <property type="entry name" value="MetI-like_sf"/>
</dbReference>
<keyword evidence="2 7" id="KW-0813">Transport</keyword>
<feature type="transmembrane region" description="Helical" evidence="7">
    <location>
        <begin position="171"/>
        <end position="195"/>
    </location>
</feature>
<keyword evidence="3" id="KW-1003">Cell membrane</keyword>
<feature type="transmembrane region" description="Helical" evidence="7">
    <location>
        <begin position="331"/>
        <end position="350"/>
    </location>
</feature>
<proteinExistence type="inferred from homology"/>
<evidence type="ECO:0000256" key="4">
    <source>
        <dbReference type="ARBA" id="ARBA00022692"/>
    </source>
</evidence>
<dbReference type="Proteomes" id="UP000321058">
    <property type="component" value="Unassembled WGS sequence"/>
</dbReference>
<organism evidence="9 10">
    <name type="scientific">Reyranella soli</name>
    <dbReference type="NCBI Taxonomy" id="1230389"/>
    <lineage>
        <taxon>Bacteria</taxon>
        <taxon>Pseudomonadati</taxon>
        <taxon>Pseudomonadota</taxon>
        <taxon>Alphaproteobacteria</taxon>
        <taxon>Hyphomicrobiales</taxon>
        <taxon>Reyranellaceae</taxon>
        <taxon>Reyranella</taxon>
    </lineage>
</organism>
<dbReference type="PROSITE" id="PS50928">
    <property type="entry name" value="ABC_TM1"/>
    <property type="match status" value="1"/>
</dbReference>
<dbReference type="SUPFAM" id="SSF161098">
    <property type="entry name" value="MetI-like"/>
    <property type="match status" value="1"/>
</dbReference>
<comment type="caution">
    <text evidence="9">The sequence shown here is derived from an EMBL/GenBank/DDBJ whole genome shotgun (WGS) entry which is preliminary data.</text>
</comment>
<keyword evidence="4 7" id="KW-0812">Transmembrane</keyword>
<dbReference type="Gene3D" id="1.10.3720.10">
    <property type="entry name" value="MetI-like"/>
    <property type="match status" value="1"/>
</dbReference>
<feature type="transmembrane region" description="Helical" evidence="7">
    <location>
        <begin position="76"/>
        <end position="96"/>
    </location>
</feature>
<dbReference type="AlphaFoldDB" id="A0A512N3D6"/>
<keyword evidence="6 7" id="KW-0472">Membrane</keyword>
<feature type="transmembrane region" description="Helical" evidence="7">
    <location>
        <begin position="136"/>
        <end position="159"/>
    </location>
</feature>
<dbReference type="InterPro" id="IPR000515">
    <property type="entry name" value="MetI-like"/>
</dbReference>
<dbReference type="PANTHER" id="PTHR43005:SF1">
    <property type="entry name" value="SPERMIDINE_PUTRESCINE TRANSPORT SYSTEM PERMEASE PROTEIN"/>
    <property type="match status" value="1"/>
</dbReference>
<feature type="transmembrane region" description="Helical" evidence="7">
    <location>
        <begin position="50"/>
        <end position="69"/>
    </location>
</feature>
<dbReference type="CDD" id="cd06261">
    <property type="entry name" value="TM_PBP2"/>
    <property type="match status" value="1"/>
</dbReference>
<dbReference type="EMBL" id="BKAJ01000012">
    <property type="protein sequence ID" value="GEP53509.1"/>
    <property type="molecule type" value="Genomic_DNA"/>
</dbReference>
<feature type="domain" description="ABC transmembrane type-1" evidence="8">
    <location>
        <begin position="137"/>
        <end position="347"/>
    </location>
</feature>
<sequence length="358" mass="39639">MLVLPPVSVPSLRTSPTLLEISADNWRLASLVGVVVSALAVAALPADVAFWIVGALVALVAVAFVVNAYRRRYYGGLLVAPAIAVLFAMNIFPLLWSLGLSFFAYQSNRQSIWFVGLNNYIKVLTNDIAAADNWHALINTGMFVVLTVSAQMIVGFMLAMLFAKQFPLRKYLLILVLTPMMLSVVASGVFFTYYYDPTFGILSYAINSIAGGQFILMDSKAGAVAGIVFADAWMWSPFVMLLVLAGLVSVPKYLYEAAAIDRVSAWRRFWTITFPYIRGLLMLALLFRTIEAFKLADLVILLTKGGNDTMTISYHLIRIANEQNKTSEGAAISYIMLFMVIVLTNLYLYLANRRTRES</sequence>
<protein>
    <submittedName>
        <fullName evidence="9">ABC transporter permease</fullName>
    </submittedName>
</protein>
<dbReference type="PANTHER" id="PTHR43005">
    <property type="entry name" value="BLR7065 PROTEIN"/>
    <property type="match status" value="1"/>
</dbReference>
<evidence type="ECO:0000313" key="10">
    <source>
        <dbReference type="Proteomes" id="UP000321058"/>
    </source>
</evidence>
<evidence type="ECO:0000256" key="5">
    <source>
        <dbReference type="ARBA" id="ARBA00022989"/>
    </source>
</evidence>
<comment type="subcellular location">
    <subcellularLocation>
        <location evidence="1 7">Cell membrane</location>
        <topology evidence="1 7">Multi-pass membrane protein</topology>
    </subcellularLocation>
</comment>
<reference evidence="9 10" key="1">
    <citation type="submission" date="2019-07" db="EMBL/GenBank/DDBJ databases">
        <title>Whole genome shotgun sequence of Reyranella soli NBRC 108950.</title>
        <authorList>
            <person name="Hosoyama A."/>
            <person name="Uohara A."/>
            <person name="Ohji S."/>
            <person name="Ichikawa N."/>
        </authorList>
    </citation>
    <scope>NUCLEOTIDE SEQUENCE [LARGE SCALE GENOMIC DNA]</scope>
    <source>
        <strain evidence="9 10">NBRC 108950</strain>
    </source>
</reference>
<evidence type="ECO:0000256" key="6">
    <source>
        <dbReference type="ARBA" id="ARBA00023136"/>
    </source>
</evidence>
<dbReference type="GO" id="GO:0005886">
    <property type="term" value="C:plasma membrane"/>
    <property type="evidence" value="ECO:0007669"/>
    <property type="project" value="UniProtKB-SubCell"/>
</dbReference>